<dbReference type="InterPro" id="IPR010730">
    <property type="entry name" value="HET"/>
</dbReference>
<dbReference type="OrthoDB" id="265717at2759"/>
<dbReference type="Pfam" id="PF26639">
    <property type="entry name" value="Het-6_barrel"/>
    <property type="match status" value="1"/>
</dbReference>
<keyword evidence="3" id="KW-1185">Reference proteome</keyword>
<dbReference type="PANTHER" id="PTHR24148">
    <property type="entry name" value="ANKYRIN REPEAT DOMAIN-CONTAINING PROTEIN 39 HOMOLOG-RELATED"/>
    <property type="match status" value="1"/>
</dbReference>
<dbReference type="GeneID" id="28815801"/>
<protein>
    <submittedName>
        <fullName evidence="2">HET-domain-containing protein</fullName>
    </submittedName>
</protein>
<dbReference type="EMBL" id="KQ947427">
    <property type="protein sequence ID" value="KUJ11141.1"/>
    <property type="molecule type" value="Genomic_DNA"/>
</dbReference>
<evidence type="ECO:0000259" key="1">
    <source>
        <dbReference type="Pfam" id="PF06985"/>
    </source>
</evidence>
<dbReference type="AlphaFoldDB" id="A0A194WT59"/>
<evidence type="ECO:0000313" key="3">
    <source>
        <dbReference type="Proteomes" id="UP000070700"/>
    </source>
</evidence>
<organism evidence="2 3">
    <name type="scientific">Mollisia scopiformis</name>
    <name type="common">Conifer needle endophyte fungus</name>
    <name type="synonym">Phialocephala scopiformis</name>
    <dbReference type="NCBI Taxonomy" id="149040"/>
    <lineage>
        <taxon>Eukaryota</taxon>
        <taxon>Fungi</taxon>
        <taxon>Dikarya</taxon>
        <taxon>Ascomycota</taxon>
        <taxon>Pezizomycotina</taxon>
        <taxon>Leotiomycetes</taxon>
        <taxon>Helotiales</taxon>
        <taxon>Mollisiaceae</taxon>
        <taxon>Mollisia</taxon>
    </lineage>
</organism>
<reference evidence="2 3" key="1">
    <citation type="submission" date="2015-10" db="EMBL/GenBank/DDBJ databases">
        <title>Full genome of DAOMC 229536 Phialocephala scopiformis, a fungal endophyte of spruce producing the potent anti-insectan compound rugulosin.</title>
        <authorList>
            <consortium name="DOE Joint Genome Institute"/>
            <person name="Walker A.K."/>
            <person name="Frasz S.L."/>
            <person name="Seifert K.A."/>
            <person name="Miller J.D."/>
            <person name="Mondo S.J."/>
            <person name="Labutti K."/>
            <person name="Lipzen A."/>
            <person name="Dockter R."/>
            <person name="Kennedy M."/>
            <person name="Grigoriev I.V."/>
            <person name="Spatafora J.W."/>
        </authorList>
    </citation>
    <scope>NUCLEOTIDE SEQUENCE [LARGE SCALE GENOMIC DNA]</scope>
    <source>
        <strain evidence="2 3">CBS 120377</strain>
    </source>
</reference>
<dbReference type="InterPro" id="IPR052895">
    <property type="entry name" value="HetReg/Transcr_Mod"/>
</dbReference>
<dbReference type="InParanoid" id="A0A194WT59"/>
<dbReference type="KEGG" id="psco:LY89DRAFT_237677"/>
<dbReference type="Proteomes" id="UP000070700">
    <property type="component" value="Unassembled WGS sequence"/>
</dbReference>
<feature type="domain" description="Heterokaryon incompatibility" evidence="1">
    <location>
        <begin position="120"/>
        <end position="285"/>
    </location>
</feature>
<dbReference type="PANTHER" id="PTHR24148:SF77">
    <property type="entry name" value="HETEROKARYON INCOMPATIBILITY DOMAIN-CONTAINING PROTEIN"/>
    <property type="match status" value="1"/>
</dbReference>
<dbReference type="Pfam" id="PF06985">
    <property type="entry name" value="HET"/>
    <property type="match status" value="1"/>
</dbReference>
<evidence type="ECO:0000313" key="2">
    <source>
        <dbReference type="EMBL" id="KUJ11141.1"/>
    </source>
</evidence>
<name>A0A194WT59_MOLSC</name>
<accession>A0A194WT59</accession>
<gene>
    <name evidence="2" type="ORF">LY89DRAFT_237677</name>
</gene>
<proteinExistence type="predicted"/>
<sequence>MARYRELRSNEIRVIRLSTDQDDPKFASGPIHCSLEYVSLEESNPITNDDQRRLNKHFTTWPCPISEDIESQPGWQDSLWRKSVWRTPSSDTKTNSNSTSSLDPLDEGTELLWRYGWGDYVALSYVWGNATVKSTIFVDGAPMAVTQNLEAALCQLRNYPRIKQGFRIWADAICINQDDLNERAKQVTRMQQIYASAMHIVIWLGPSSDDSDLAMTAIRYFGIRSQDDNPLKEAYKRVEKEMFVNHPHLRWRHNHIYVRMPRKVFRGMYHLLARPYFRRLWVLQEIASGARSTPVMCGAKCVQLDDIYQTLRLVRDVDGNELGRQIIHAVNGPGAMGRSWDRLPGRIDTYTISEKLWERPIAMIEAQNVPQTLTKSAIHDTIFDALILSREADTGDERDRIYGILGLPCLDAVVKMVPDYHLPAIDTYTIFTKTLLSTGYFNYLRLVASPVPAIDTKYFKPSTLSRPRKPKFVRCPEVVNLGCEHGLPSWVVCWSCPRNPAMNLFNHGSAALKSYFVAPVFRNHNLMTVQAVLFDSINSLAAFHATESDRSYPLNGPEVQSIYGNVAGTLEALWRTMTGNSTRSGASPPPSLSSILDPSVWEMGIGGLTTRRALFGLDSFFQRNKGLRLFDRSLVQLINYEEGITESGRDQEYRRSRTQQDTGYWKGTASDRQYLRDATLWAMKILAWRRLISTNEGYLGLAPAAARAGDTIAIVPGCDVPLVLRRNGDCFQILGESYVHGMMSGEVVKMLEQGKKKMIEITLC</sequence>
<dbReference type="RefSeq" id="XP_018065496.1">
    <property type="nucleotide sequence ID" value="XM_018206075.1"/>
</dbReference>